<gene>
    <name evidence="2" type="ORF">AMPC_03320</name>
</gene>
<keyword evidence="3" id="KW-1185">Reference proteome</keyword>
<dbReference type="Proteomes" id="UP001162734">
    <property type="component" value="Chromosome"/>
</dbReference>
<protein>
    <submittedName>
        <fullName evidence="2">Uncharacterized protein</fullName>
    </submittedName>
</protein>
<keyword evidence="1" id="KW-0812">Transmembrane</keyword>
<name>A0ABN6N1Z0_9BACT</name>
<evidence type="ECO:0000256" key="1">
    <source>
        <dbReference type="SAM" id="Phobius"/>
    </source>
</evidence>
<evidence type="ECO:0000313" key="2">
    <source>
        <dbReference type="EMBL" id="BDG07219.1"/>
    </source>
</evidence>
<evidence type="ECO:0000313" key="3">
    <source>
        <dbReference type="Proteomes" id="UP001162734"/>
    </source>
</evidence>
<keyword evidence="1" id="KW-1133">Transmembrane helix</keyword>
<proteinExistence type="predicted"/>
<reference evidence="3" key="1">
    <citation type="journal article" date="2022" name="Int. J. Syst. Evol. Microbiol.">
        <title>Anaeromyxobacter oryzae sp. nov., Anaeromyxobacter diazotrophicus sp. nov. and Anaeromyxobacter paludicola sp. nov., isolated from paddy soils.</title>
        <authorList>
            <person name="Itoh H."/>
            <person name="Xu Z."/>
            <person name="Mise K."/>
            <person name="Masuda Y."/>
            <person name="Ushijima N."/>
            <person name="Hayakawa C."/>
            <person name="Shiratori Y."/>
            <person name="Senoo K."/>
        </authorList>
    </citation>
    <scope>NUCLEOTIDE SEQUENCE [LARGE SCALE GENOMIC DNA]</scope>
    <source>
        <strain evidence="3">Red630</strain>
    </source>
</reference>
<keyword evidence="1" id="KW-0472">Membrane</keyword>
<sequence>MPSQVSPSSRNVPRLSVVHAPAPSQSRLTLLARAALVRLWLVCLSGFALAGALLALLPVIWRRAPVGRRLHPPRREARVIPLAPPRRANHS</sequence>
<accession>A0ABN6N1Z0</accession>
<feature type="transmembrane region" description="Helical" evidence="1">
    <location>
        <begin position="39"/>
        <end position="61"/>
    </location>
</feature>
<dbReference type="EMBL" id="AP025592">
    <property type="protein sequence ID" value="BDG07219.1"/>
    <property type="molecule type" value="Genomic_DNA"/>
</dbReference>
<organism evidence="2 3">
    <name type="scientific">Anaeromyxobacter paludicola</name>
    <dbReference type="NCBI Taxonomy" id="2918171"/>
    <lineage>
        <taxon>Bacteria</taxon>
        <taxon>Pseudomonadati</taxon>
        <taxon>Myxococcota</taxon>
        <taxon>Myxococcia</taxon>
        <taxon>Myxococcales</taxon>
        <taxon>Cystobacterineae</taxon>
        <taxon>Anaeromyxobacteraceae</taxon>
        <taxon>Anaeromyxobacter</taxon>
    </lineage>
</organism>